<keyword evidence="2" id="KW-1185">Reference proteome</keyword>
<dbReference type="Proteomes" id="UP000789375">
    <property type="component" value="Unassembled WGS sequence"/>
</dbReference>
<gene>
    <name evidence="1" type="ORF">FMOSSE_LOCUS13509</name>
</gene>
<dbReference type="EMBL" id="CAJVPP010008118">
    <property type="protein sequence ID" value="CAG8694474.1"/>
    <property type="molecule type" value="Genomic_DNA"/>
</dbReference>
<proteinExistence type="predicted"/>
<sequence length="51" mass="6098">MKEVSGLDPLNYITLPSFAFDMLKKITKIKLELFHKGQEDMHEFVQRWMRG</sequence>
<dbReference type="AlphaFoldDB" id="A0A9N9EZJ3"/>
<protein>
    <submittedName>
        <fullName evidence="1">16703_t:CDS:1</fullName>
    </submittedName>
</protein>
<evidence type="ECO:0000313" key="1">
    <source>
        <dbReference type="EMBL" id="CAG8694474.1"/>
    </source>
</evidence>
<accession>A0A9N9EZJ3</accession>
<name>A0A9N9EZJ3_FUNMO</name>
<comment type="caution">
    <text evidence="1">The sequence shown here is derived from an EMBL/GenBank/DDBJ whole genome shotgun (WGS) entry which is preliminary data.</text>
</comment>
<feature type="non-terminal residue" evidence="1">
    <location>
        <position position="51"/>
    </location>
</feature>
<reference evidence="1" key="1">
    <citation type="submission" date="2021-06" db="EMBL/GenBank/DDBJ databases">
        <authorList>
            <person name="Kallberg Y."/>
            <person name="Tangrot J."/>
            <person name="Rosling A."/>
        </authorList>
    </citation>
    <scope>NUCLEOTIDE SEQUENCE</scope>
    <source>
        <strain evidence="1">87-6 pot B 2015</strain>
    </source>
</reference>
<evidence type="ECO:0000313" key="2">
    <source>
        <dbReference type="Proteomes" id="UP000789375"/>
    </source>
</evidence>
<organism evidence="1 2">
    <name type="scientific">Funneliformis mosseae</name>
    <name type="common">Endomycorrhizal fungus</name>
    <name type="synonym">Glomus mosseae</name>
    <dbReference type="NCBI Taxonomy" id="27381"/>
    <lineage>
        <taxon>Eukaryota</taxon>
        <taxon>Fungi</taxon>
        <taxon>Fungi incertae sedis</taxon>
        <taxon>Mucoromycota</taxon>
        <taxon>Glomeromycotina</taxon>
        <taxon>Glomeromycetes</taxon>
        <taxon>Glomerales</taxon>
        <taxon>Glomeraceae</taxon>
        <taxon>Funneliformis</taxon>
    </lineage>
</organism>